<dbReference type="AlphaFoldDB" id="A0A6I6A483"/>
<dbReference type="InterPro" id="IPR006448">
    <property type="entry name" value="Phage_term_ssu_P27"/>
</dbReference>
<feature type="region of interest" description="Disordered" evidence="1">
    <location>
        <begin position="1"/>
        <end position="40"/>
    </location>
</feature>
<dbReference type="NCBIfam" id="TIGR01558">
    <property type="entry name" value="sm_term_P27"/>
    <property type="match status" value="1"/>
</dbReference>
<protein>
    <submittedName>
        <fullName evidence="2">Phage terminase small subunit P27 family</fullName>
    </submittedName>
</protein>
<keyword evidence="3" id="KW-1185">Reference proteome</keyword>
<feature type="compositionally biased region" description="Basic and acidic residues" evidence="1">
    <location>
        <begin position="23"/>
        <end position="37"/>
    </location>
</feature>
<evidence type="ECO:0000313" key="3">
    <source>
        <dbReference type="Proteomes" id="UP000427281"/>
    </source>
</evidence>
<name>A0A6I6A483_9PLAN</name>
<reference evidence="2 3" key="1">
    <citation type="submission" date="2019-09" db="EMBL/GenBank/DDBJ databases">
        <title>Gimesia benthica sp. nov., a novel bacterium isolated from deep-sea water of the Northwest Indian Ocean.</title>
        <authorList>
            <person name="Dai X."/>
        </authorList>
    </citation>
    <scope>NUCLEOTIDE SEQUENCE [LARGE SCALE GENOMIC DNA]</scope>
    <source>
        <strain evidence="2 3">E7</strain>
    </source>
</reference>
<dbReference type="EMBL" id="CP043930">
    <property type="protein sequence ID" value="QGQ21207.1"/>
    <property type="molecule type" value="Genomic_DNA"/>
</dbReference>
<dbReference type="RefSeq" id="WP_155362381.1">
    <property type="nucleotide sequence ID" value="NZ_CP043930.1"/>
</dbReference>
<evidence type="ECO:0000313" key="2">
    <source>
        <dbReference type="EMBL" id="QGQ21207.1"/>
    </source>
</evidence>
<evidence type="ECO:0000256" key="1">
    <source>
        <dbReference type="SAM" id="MobiDB-lite"/>
    </source>
</evidence>
<organism evidence="2 3">
    <name type="scientific">Gimesia benthica</name>
    <dbReference type="NCBI Taxonomy" id="2608982"/>
    <lineage>
        <taxon>Bacteria</taxon>
        <taxon>Pseudomonadati</taxon>
        <taxon>Planctomycetota</taxon>
        <taxon>Planctomycetia</taxon>
        <taxon>Planctomycetales</taxon>
        <taxon>Planctomycetaceae</taxon>
        <taxon>Gimesia</taxon>
    </lineage>
</organism>
<accession>A0A6I6A483</accession>
<dbReference type="Pfam" id="PF05119">
    <property type="entry name" value="Terminase_4"/>
    <property type="match status" value="1"/>
</dbReference>
<gene>
    <name evidence="2" type="ORF">F1728_00130</name>
</gene>
<dbReference type="Proteomes" id="UP000427281">
    <property type="component" value="Chromosome"/>
</dbReference>
<sequence>MGRHRKPIEQHKRQGTYQPCRHQGPEPDPTKPVKPDDLTGAAGDMWDALAPVLESMGVYCEADSVALRLLCESYGLYIESCDKIRREGFLITLTDNKGNQRRVEHPAAKHRSRHFKETLDLMRQFGLTPSSRTGLNIRKPDDDGPSDLERILRDFNN</sequence>
<proteinExistence type="predicted"/>
<dbReference type="KEGG" id="gim:F1728_00130"/>